<evidence type="ECO:0000256" key="1">
    <source>
        <dbReference type="ARBA" id="ARBA00001231"/>
    </source>
</evidence>
<dbReference type="EMBL" id="JAALLS010000009">
    <property type="protein sequence ID" value="NGP88369.1"/>
    <property type="molecule type" value="Genomic_DNA"/>
</dbReference>
<dbReference type="PANTHER" id="PTHR22600:SF57">
    <property type="entry name" value="BETA-N-ACETYLHEXOSAMINIDASE"/>
    <property type="match status" value="1"/>
</dbReference>
<comment type="caution">
    <text evidence="9">The sequence shown here is derived from an EMBL/GenBank/DDBJ whole genome shotgun (WGS) entry which is preliminary data.</text>
</comment>
<comment type="similarity">
    <text evidence="2">Belongs to the glycosyl hydrolase 20 family.</text>
</comment>
<dbReference type="Pfam" id="PF00728">
    <property type="entry name" value="Glyco_hydro_20"/>
    <property type="match status" value="1"/>
</dbReference>
<evidence type="ECO:0000313" key="9">
    <source>
        <dbReference type="EMBL" id="NGP88369.1"/>
    </source>
</evidence>
<keyword evidence="10" id="KW-1185">Reference proteome</keyword>
<dbReference type="Pfam" id="PF02838">
    <property type="entry name" value="Glyco_hydro_20b"/>
    <property type="match status" value="1"/>
</dbReference>
<feature type="domain" description="Glycoside hydrolase family 20 catalytic" evidence="7">
    <location>
        <begin position="173"/>
        <end position="517"/>
    </location>
</feature>
<comment type="catalytic activity">
    <reaction evidence="1">
        <text>Hydrolysis of terminal non-reducing N-acetyl-D-hexosamine residues in N-acetyl-beta-D-hexosaminides.</text>
        <dbReference type="EC" id="3.2.1.52"/>
    </reaction>
</comment>
<dbReference type="GO" id="GO:0005975">
    <property type="term" value="P:carbohydrate metabolic process"/>
    <property type="evidence" value="ECO:0007669"/>
    <property type="project" value="InterPro"/>
</dbReference>
<dbReference type="InterPro" id="IPR017853">
    <property type="entry name" value="GH"/>
</dbReference>
<dbReference type="GO" id="GO:0004563">
    <property type="term" value="F:beta-N-acetylhexosaminidase activity"/>
    <property type="evidence" value="ECO:0007669"/>
    <property type="project" value="UniProtKB-EC"/>
</dbReference>
<dbReference type="AlphaFoldDB" id="A0A6M1T2V2"/>
<feature type="active site" description="Proton donor" evidence="6">
    <location>
        <position position="348"/>
    </location>
</feature>
<gene>
    <name evidence="9" type="ORF">G3569_08370</name>
</gene>
<protein>
    <recommendedName>
        <fullName evidence="3">beta-N-acetylhexosaminidase</fullName>
        <ecNumber evidence="3">3.2.1.52</ecNumber>
    </recommendedName>
</protein>
<evidence type="ECO:0000259" key="8">
    <source>
        <dbReference type="Pfam" id="PF02838"/>
    </source>
</evidence>
<organism evidence="9 10">
    <name type="scientific">Fodinibius halophilus</name>
    <dbReference type="NCBI Taxonomy" id="1736908"/>
    <lineage>
        <taxon>Bacteria</taxon>
        <taxon>Pseudomonadati</taxon>
        <taxon>Balneolota</taxon>
        <taxon>Balneolia</taxon>
        <taxon>Balneolales</taxon>
        <taxon>Balneolaceae</taxon>
        <taxon>Fodinibius</taxon>
    </lineage>
</organism>
<dbReference type="PROSITE" id="PS51257">
    <property type="entry name" value="PROKAR_LIPOPROTEIN"/>
    <property type="match status" value="1"/>
</dbReference>
<feature type="domain" description="Beta-hexosaminidase bacterial type N-terminal" evidence="8">
    <location>
        <begin position="29"/>
        <end position="170"/>
    </location>
</feature>
<dbReference type="Gene3D" id="3.30.379.10">
    <property type="entry name" value="Chitobiase/beta-hexosaminidase domain 2-like"/>
    <property type="match status" value="1"/>
</dbReference>
<evidence type="ECO:0000256" key="6">
    <source>
        <dbReference type="PIRSR" id="PIRSR625705-1"/>
    </source>
</evidence>
<evidence type="ECO:0000256" key="3">
    <source>
        <dbReference type="ARBA" id="ARBA00012663"/>
    </source>
</evidence>
<dbReference type="PANTHER" id="PTHR22600">
    <property type="entry name" value="BETA-HEXOSAMINIDASE"/>
    <property type="match status" value="1"/>
</dbReference>
<dbReference type="InterPro" id="IPR029018">
    <property type="entry name" value="Hex-like_dom2"/>
</dbReference>
<evidence type="ECO:0000256" key="5">
    <source>
        <dbReference type="ARBA" id="ARBA00023295"/>
    </source>
</evidence>
<evidence type="ECO:0000256" key="4">
    <source>
        <dbReference type="ARBA" id="ARBA00022801"/>
    </source>
</evidence>
<keyword evidence="4" id="KW-0378">Hydrolase</keyword>
<proteinExistence type="inferred from homology"/>
<dbReference type="InterPro" id="IPR015883">
    <property type="entry name" value="Glyco_hydro_20_cat"/>
</dbReference>
<dbReference type="RefSeq" id="WP_165268023.1">
    <property type="nucleotide sequence ID" value="NZ_JAALLS010000009.1"/>
</dbReference>
<dbReference type="Gene3D" id="3.20.20.80">
    <property type="entry name" value="Glycosidases"/>
    <property type="match status" value="1"/>
</dbReference>
<dbReference type="GO" id="GO:0030203">
    <property type="term" value="P:glycosaminoglycan metabolic process"/>
    <property type="evidence" value="ECO:0007669"/>
    <property type="project" value="TreeGrafter"/>
</dbReference>
<keyword evidence="5" id="KW-0326">Glycosidase</keyword>
<dbReference type="InterPro" id="IPR015882">
    <property type="entry name" value="HEX_bac_N"/>
</dbReference>
<dbReference type="PIRSF" id="PIRSF001093">
    <property type="entry name" value="B-hxosamndse_ab_euk"/>
    <property type="match status" value="1"/>
</dbReference>
<dbReference type="InterPro" id="IPR025705">
    <property type="entry name" value="Beta_hexosaminidase_sua/sub"/>
</dbReference>
<dbReference type="SUPFAM" id="SSF51445">
    <property type="entry name" value="(Trans)glycosidases"/>
    <property type="match status" value="1"/>
</dbReference>
<reference evidence="9 10" key="1">
    <citation type="submission" date="2020-02" db="EMBL/GenBank/DDBJ databases">
        <title>Aliifodinibius halophilus 2W32, complete genome.</title>
        <authorList>
            <person name="Li Y."/>
            <person name="Wu S."/>
        </authorList>
    </citation>
    <scope>NUCLEOTIDE SEQUENCE [LARGE SCALE GENOMIC DNA]</scope>
    <source>
        <strain evidence="9 10">2W32</strain>
    </source>
</reference>
<dbReference type="SUPFAM" id="SSF55545">
    <property type="entry name" value="beta-N-acetylhexosaminidase-like domain"/>
    <property type="match status" value="1"/>
</dbReference>
<dbReference type="PRINTS" id="PR00738">
    <property type="entry name" value="GLHYDRLASE20"/>
</dbReference>
<name>A0A6M1T2V2_9BACT</name>
<dbReference type="CDD" id="cd06563">
    <property type="entry name" value="GH20_chitobiase-like"/>
    <property type="match status" value="1"/>
</dbReference>
<accession>A0A6M1T2V2</accession>
<evidence type="ECO:0000256" key="2">
    <source>
        <dbReference type="ARBA" id="ARBA00006285"/>
    </source>
</evidence>
<dbReference type="GO" id="GO:0016020">
    <property type="term" value="C:membrane"/>
    <property type="evidence" value="ECO:0007669"/>
    <property type="project" value="TreeGrafter"/>
</dbReference>
<dbReference type="Proteomes" id="UP000479132">
    <property type="component" value="Unassembled WGS sequence"/>
</dbReference>
<evidence type="ECO:0000259" key="7">
    <source>
        <dbReference type="Pfam" id="PF00728"/>
    </source>
</evidence>
<evidence type="ECO:0000313" key="10">
    <source>
        <dbReference type="Proteomes" id="UP000479132"/>
    </source>
</evidence>
<sequence>MTSRILLFAISIFIFCACQPEQHTKHNAPDIIPEPASLELKDGTFQLDKQTTIYANKANPAVLNVVTQLKNTLDSATGYDLGIQNTDATKATNSITFTIDEDTATYESNEAYHLSVSEEAVELRAPSATGLFYGIQSLFQLLPPEIYQSDYTLVPQNTEWNIPAVEIQDYPRFEYRGMHLDVARHFFPVEFVKRYIDLMAMHKMNRFHWHLTEDQGWRIEIKQYPKLTEIGAWRDSTLVGHYTSNTYDTTTYGGYYTQEEVREVVAYAQKKHITVIPEIEMPGHASAALASYPQYGCVEGKDYQVKTTWGIFEDIYCPREETFTFLKNVLTEVMELFPSKYIHIGGDEAPKKQWEESEFAQQVIEREELEDEHELQSYFITRIEKFLNKNGRQIIGWDEILEGGLAPNATVMSWRGIEGGIKSAKQKHNVIMTPTSHVYLDYYQADEETEPLAIGGFISLEKIYNFDPVPEELNAEEAQYILGAQGNIWSEYMHSGDKVEYMAYPRASALSEVVWSPHNKRNWTDFWRRMQVHFDRFDVMGVNAAKHYENKIPKFQSN</sequence>
<dbReference type="EC" id="3.2.1.52" evidence="3"/>